<organism evidence="2 3">
    <name type="scientific">Burkholderia pseudomallei</name>
    <name type="common">Pseudomonas pseudomallei</name>
    <dbReference type="NCBI Taxonomy" id="28450"/>
    <lineage>
        <taxon>Bacteria</taxon>
        <taxon>Pseudomonadati</taxon>
        <taxon>Pseudomonadota</taxon>
        <taxon>Betaproteobacteria</taxon>
        <taxon>Burkholderiales</taxon>
        <taxon>Burkholderiaceae</taxon>
        <taxon>Burkholderia</taxon>
        <taxon>pseudomallei group</taxon>
    </lineage>
</organism>
<evidence type="ECO:0000256" key="1">
    <source>
        <dbReference type="SAM" id="MobiDB-lite"/>
    </source>
</evidence>
<reference evidence="2 3" key="1">
    <citation type="submission" date="2017-11" db="EMBL/GenBank/DDBJ databases">
        <title>Molecular characterization of Burkholderia pseudomallei and closely related isolates from Vietnam.</title>
        <authorList>
            <person name="Ustinov D.V."/>
            <person name="Antonov A.S."/>
            <person name="Avdusheva E.F."/>
            <person name="Shpak I.M."/>
            <person name="Zakharova I.B."/>
            <person name="Thi L.A."/>
            <person name="Teteryatnikova N."/>
            <person name="Lopasteyskaya Y.A."/>
            <person name="Kuzyutina J.A."/>
            <person name="Ngo T.N."/>
            <person name="Victorov D.V."/>
        </authorList>
    </citation>
    <scope>NUCLEOTIDE SEQUENCE [LARGE SCALE GENOMIC DNA]</scope>
    <source>
        <strain evidence="2 3">V1512</strain>
    </source>
</reference>
<evidence type="ECO:0000313" key="2">
    <source>
        <dbReference type="EMBL" id="PJO64592.1"/>
    </source>
</evidence>
<feature type="compositionally biased region" description="Basic and acidic residues" evidence="1">
    <location>
        <begin position="74"/>
        <end position="85"/>
    </location>
</feature>
<dbReference type="EMBL" id="PHRB01000020">
    <property type="protein sequence ID" value="PJO64592.1"/>
    <property type="molecule type" value="Genomic_DNA"/>
</dbReference>
<gene>
    <name evidence="2" type="ORF">CWD88_20270</name>
</gene>
<feature type="region of interest" description="Disordered" evidence="1">
    <location>
        <begin position="1"/>
        <end position="33"/>
    </location>
</feature>
<dbReference type="Proteomes" id="UP000231878">
    <property type="component" value="Unassembled WGS sequence"/>
</dbReference>
<protein>
    <submittedName>
        <fullName evidence="2">Uncharacterized protein</fullName>
    </submittedName>
</protein>
<feature type="region of interest" description="Disordered" evidence="1">
    <location>
        <begin position="68"/>
        <end position="108"/>
    </location>
</feature>
<proteinExistence type="predicted"/>
<sequence>MSANGVGVRRRPRGPQRQGKGTQANEPDRRLRRGAAVSEAAACGVAYRETAAGVVTLRATVGKQAGVTPHARVRLRDGEQGEGRPSRLVSPPPANPPIGGQAIRWSGD</sequence>
<name>A0AAX0U948_BURPE</name>
<accession>A0AAX0U948</accession>
<dbReference type="AlphaFoldDB" id="A0AAX0U948"/>
<evidence type="ECO:0000313" key="3">
    <source>
        <dbReference type="Proteomes" id="UP000231878"/>
    </source>
</evidence>
<comment type="caution">
    <text evidence="2">The sequence shown here is derived from an EMBL/GenBank/DDBJ whole genome shotgun (WGS) entry which is preliminary data.</text>
</comment>